<evidence type="ECO:0000256" key="1">
    <source>
        <dbReference type="SAM" id="Phobius"/>
    </source>
</evidence>
<proteinExistence type="predicted"/>
<dbReference type="AlphaFoldDB" id="A0A0D2VI74"/>
<keyword evidence="1" id="KW-1133">Transmembrane helix</keyword>
<name>A0A0D2VI74_CAPO3</name>
<organism evidence="2 3">
    <name type="scientific">Capsaspora owczarzaki (strain ATCC 30864)</name>
    <dbReference type="NCBI Taxonomy" id="595528"/>
    <lineage>
        <taxon>Eukaryota</taxon>
        <taxon>Filasterea</taxon>
        <taxon>Capsaspora</taxon>
    </lineage>
</organism>
<dbReference type="EMBL" id="KE346360">
    <property type="protein sequence ID" value="KJE89622.1"/>
    <property type="molecule type" value="Genomic_DNA"/>
</dbReference>
<keyword evidence="3" id="KW-1185">Reference proteome</keyword>
<accession>A0A0D2VI74</accession>
<feature type="transmembrane region" description="Helical" evidence="1">
    <location>
        <begin position="398"/>
        <end position="427"/>
    </location>
</feature>
<sequence length="491" mass="55542">MQFLQAIVQEDHGAGNVLQNGAFVLPGNLGEIVIVGEEACQISRLDAFIHEGVVLRSERDVDNRCEKGMADLDHFLEFSLKHVEFAVCQVPFEALDGDEPLVCGSGWGCCCRDRGKLALSENASQHVLLQGDARRCKISLHIGHRITAVDCVAWRSKQRVCARMRLSWIHTIAFRQQIYLRVRDCQLRSRMARSRRRRLLLLHLHDMVGWWSWSWSWSCSCAGLLENTLNSWARRSSRTPKVAGAVAGGPHNTGTRNRRSEISAQSHWLWRHGRCKVAVKRLGGWRSGTDRTLRVGWNILINSVGDLRNMAVAVGRDVAVGGLLHRGGGRGWAHSALDGHRTGPGRKSRRGNLVGCDNNRTIRKARRAQRGAWWRGIAELFLDKRQHPILFFAHRRKLVAVFFGLSGRFFAMSFVFLGHFFAMRFLASTKFFVFLRRSCESFGPIEFLLGGNFHQLVVNSGTLNRQSQHHVAFLLLQPFVEVFNLRSVALV</sequence>
<reference evidence="3" key="1">
    <citation type="submission" date="2011-02" db="EMBL/GenBank/DDBJ databases">
        <title>The Genome Sequence of Capsaspora owczarzaki ATCC 30864.</title>
        <authorList>
            <person name="Russ C."/>
            <person name="Cuomo C."/>
            <person name="Burger G."/>
            <person name="Gray M.W."/>
            <person name="Holland P.W.H."/>
            <person name="King N."/>
            <person name="Lang F.B.F."/>
            <person name="Roger A.J."/>
            <person name="Ruiz-Trillo I."/>
            <person name="Young S.K."/>
            <person name="Zeng Q."/>
            <person name="Gargeya S."/>
            <person name="Alvarado L."/>
            <person name="Berlin A."/>
            <person name="Chapman S.B."/>
            <person name="Chen Z."/>
            <person name="Freedman E."/>
            <person name="Gellesch M."/>
            <person name="Goldberg J."/>
            <person name="Griggs A."/>
            <person name="Gujja S."/>
            <person name="Heilman E."/>
            <person name="Heiman D."/>
            <person name="Howarth C."/>
            <person name="Mehta T."/>
            <person name="Neiman D."/>
            <person name="Pearson M."/>
            <person name="Roberts A."/>
            <person name="Saif S."/>
            <person name="Shea T."/>
            <person name="Shenoy N."/>
            <person name="Sisk P."/>
            <person name="Stolte C."/>
            <person name="Sykes S."/>
            <person name="White J."/>
            <person name="Yandava C."/>
            <person name="Haas B."/>
            <person name="Nusbaum C."/>
            <person name="Birren B."/>
        </authorList>
    </citation>
    <scope>NUCLEOTIDE SEQUENCE</scope>
    <source>
        <strain evidence="3">ATCC 30864</strain>
    </source>
</reference>
<protein>
    <submittedName>
        <fullName evidence="2">Uncharacterized protein</fullName>
    </submittedName>
</protein>
<evidence type="ECO:0000313" key="2">
    <source>
        <dbReference type="EMBL" id="KJE89622.1"/>
    </source>
</evidence>
<keyword evidence="1" id="KW-0472">Membrane</keyword>
<keyword evidence="1" id="KW-0812">Transmembrane</keyword>
<gene>
    <name evidence="2" type="ORF">CAOG_009378</name>
</gene>
<dbReference type="InParanoid" id="A0A0D2VI74"/>
<evidence type="ECO:0000313" key="3">
    <source>
        <dbReference type="Proteomes" id="UP000008743"/>
    </source>
</evidence>
<dbReference type="Proteomes" id="UP000008743">
    <property type="component" value="Unassembled WGS sequence"/>
</dbReference>